<keyword evidence="3" id="KW-0808">Transferase</keyword>
<reference evidence="3 4" key="1">
    <citation type="submission" date="2021-01" db="EMBL/GenBank/DDBJ databases">
        <title>Genome sequencing of Micromonospora fiedleri MG-37.</title>
        <authorList>
            <person name="Moreland P.E.J."/>
            <person name="Stach J.E.M."/>
        </authorList>
    </citation>
    <scope>NUCLEOTIDE SEQUENCE [LARGE SCALE GENOMIC DNA]</scope>
    <source>
        <strain evidence="3 4">MG-37</strain>
    </source>
</reference>
<dbReference type="PANTHER" id="PTHR43861:SF5">
    <property type="entry name" value="BLL5978 PROTEIN"/>
    <property type="match status" value="1"/>
</dbReference>
<evidence type="ECO:0000259" key="2">
    <source>
        <dbReference type="Pfam" id="PF08484"/>
    </source>
</evidence>
<dbReference type="SUPFAM" id="SSF53335">
    <property type="entry name" value="S-adenosyl-L-methionine-dependent methyltransferases"/>
    <property type="match status" value="1"/>
</dbReference>
<keyword evidence="3" id="KW-0489">Methyltransferase</keyword>
<gene>
    <name evidence="3" type="ORF">JMF97_19435</name>
</gene>
<dbReference type="Pfam" id="PF13489">
    <property type="entry name" value="Methyltransf_23"/>
    <property type="match status" value="1"/>
</dbReference>
<dbReference type="GO" id="GO:0032259">
    <property type="term" value="P:methylation"/>
    <property type="evidence" value="ECO:0007669"/>
    <property type="project" value="UniProtKB-KW"/>
</dbReference>
<dbReference type="Pfam" id="PF08484">
    <property type="entry name" value="Methyltransf_14"/>
    <property type="match status" value="1"/>
</dbReference>
<sequence length="404" mass="44326">MTSCRICGGAVGELLDLGRQPSANRFLSPEEAPQEYLFRLAIGACDTCTMVQLMEDVPQEVRYHPAYRYLASGSALHRKFFAGEARRLLETELTGPDPFMVEIGCNDGVLLEHIAQAGVRHLGVEPAASVAALAEAKGVTVRNSFFDDVTAAEIRTGRGADVIYGANTVCHIAYQDALFRGVDTLLAPDGVFVMVEPYLGTIVHGMAFDQIYDEHVYYFTAHSVRAMARTFGFELVDVEDVPLHGGEIRYTLARPGRRPIRPAVADMLAREQSSGLIERDTLARFARAVAQIREDLVDLLRGLRAEGRTVVGYGAPGKTATVTTYCGIGPDLLPFTCDSTPAKQGLLVPGSHIPVLPPAEFDAARPDYALLFAWNHAEEIMAKEKAFRDRGGRWIRYVPRVRVD</sequence>
<evidence type="ECO:0000259" key="1">
    <source>
        <dbReference type="Pfam" id="PF08421"/>
    </source>
</evidence>
<accession>A0ABS1UPR6</accession>
<dbReference type="InterPro" id="IPR013630">
    <property type="entry name" value="Methyltransf_Zn-bd_dom_put"/>
</dbReference>
<dbReference type="InterPro" id="IPR013691">
    <property type="entry name" value="MeTrfase_14"/>
</dbReference>
<evidence type="ECO:0000313" key="3">
    <source>
        <dbReference type="EMBL" id="MBL6278336.1"/>
    </source>
</evidence>
<feature type="domain" description="C-methyltransferase" evidence="2">
    <location>
        <begin position="242"/>
        <end position="399"/>
    </location>
</feature>
<protein>
    <submittedName>
        <fullName evidence="3">Class I SAM-dependent methyltransferase</fullName>
    </submittedName>
</protein>
<dbReference type="InterPro" id="IPR029063">
    <property type="entry name" value="SAM-dependent_MTases_sf"/>
</dbReference>
<dbReference type="Gene3D" id="3.40.50.720">
    <property type="entry name" value="NAD(P)-binding Rossmann-like Domain"/>
    <property type="match status" value="1"/>
</dbReference>
<organism evidence="3 4">
    <name type="scientific">Micromonospora fiedleri</name>
    <dbReference type="NCBI Taxonomy" id="1157498"/>
    <lineage>
        <taxon>Bacteria</taxon>
        <taxon>Bacillati</taxon>
        <taxon>Actinomycetota</taxon>
        <taxon>Actinomycetes</taxon>
        <taxon>Micromonosporales</taxon>
        <taxon>Micromonosporaceae</taxon>
        <taxon>Micromonospora</taxon>
    </lineage>
</organism>
<dbReference type="Gene3D" id="3.40.50.150">
    <property type="entry name" value="Vaccinia Virus protein VP39"/>
    <property type="match status" value="1"/>
</dbReference>
<dbReference type="Pfam" id="PF08421">
    <property type="entry name" value="Methyltransf_13"/>
    <property type="match status" value="1"/>
</dbReference>
<dbReference type="Gene3D" id="6.20.50.110">
    <property type="entry name" value="Methyltransferase, zinc-binding domain"/>
    <property type="match status" value="1"/>
</dbReference>
<evidence type="ECO:0000313" key="4">
    <source>
        <dbReference type="Proteomes" id="UP000661193"/>
    </source>
</evidence>
<dbReference type="PANTHER" id="PTHR43861">
    <property type="entry name" value="TRANS-ACONITATE 2-METHYLTRANSFERASE-RELATED"/>
    <property type="match status" value="1"/>
</dbReference>
<dbReference type="EMBL" id="JAETXL010000006">
    <property type="protein sequence ID" value="MBL6278336.1"/>
    <property type="molecule type" value="Genomic_DNA"/>
</dbReference>
<proteinExistence type="predicted"/>
<feature type="domain" description="Methyltransferase putative zinc binding" evidence="1">
    <location>
        <begin position="4"/>
        <end position="62"/>
    </location>
</feature>
<dbReference type="GO" id="GO:0008168">
    <property type="term" value="F:methyltransferase activity"/>
    <property type="evidence" value="ECO:0007669"/>
    <property type="project" value="UniProtKB-KW"/>
</dbReference>
<comment type="caution">
    <text evidence="3">The sequence shown here is derived from an EMBL/GenBank/DDBJ whole genome shotgun (WGS) entry which is preliminary data.</text>
</comment>
<name>A0ABS1UPR6_9ACTN</name>
<dbReference type="Proteomes" id="UP000661193">
    <property type="component" value="Unassembled WGS sequence"/>
</dbReference>
<dbReference type="Gene3D" id="6.10.250.3100">
    <property type="match status" value="1"/>
</dbReference>
<dbReference type="InterPro" id="IPR038576">
    <property type="entry name" value="Methyltransf_Zn-bd_dom_put_sf"/>
</dbReference>
<keyword evidence="4" id="KW-1185">Reference proteome</keyword>
<dbReference type="RefSeq" id="WP_203222814.1">
    <property type="nucleotide sequence ID" value="NZ_JAETXL010000006.1"/>
</dbReference>